<comment type="caution">
    <text evidence="2">The sequence shown here is derived from an EMBL/GenBank/DDBJ whole genome shotgun (WGS) entry which is preliminary data.</text>
</comment>
<dbReference type="STRING" id="764299.STRIC_1515"/>
<dbReference type="EMBL" id="AEUX02000006">
    <property type="protein sequence ID" value="EHI69929.1"/>
    <property type="molecule type" value="Genomic_DNA"/>
</dbReference>
<keyword evidence="1" id="KW-0812">Transmembrane</keyword>
<feature type="transmembrane region" description="Helical" evidence="1">
    <location>
        <begin position="46"/>
        <end position="67"/>
    </location>
</feature>
<keyword evidence="1" id="KW-0472">Membrane</keyword>
<sequence>MELITYILKLTSYLLFIGISYQLLMTLFDWHKVIHQRPENSGKLKLFLFFIAIVIGYVVSNFMLELIQMSQSLFFMLR</sequence>
<evidence type="ECO:0000256" key="1">
    <source>
        <dbReference type="SAM" id="Phobius"/>
    </source>
</evidence>
<evidence type="ECO:0000313" key="3">
    <source>
        <dbReference type="Proteomes" id="UP000003330"/>
    </source>
</evidence>
<protein>
    <submittedName>
        <fullName evidence="2">Membrane protein</fullName>
    </submittedName>
</protein>
<feature type="transmembrane region" description="Helical" evidence="1">
    <location>
        <begin position="6"/>
        <end position="25"/>
    </location>
</feature>
<dbReference type="OrthoDB" id="2224563at2"/>
<dbReference type="InterPro" id="IPR009526">
    <property type="entry name" value="DUF1146"/>
</dbReference>
<keyword evidence="3" id="KW-1185">Reference proteome</keyword>
<reference evidence="2 3" key="1">
    <citation type="journal article" date="2014" name="Int. J. Syst. Evol. Microbiol.">
        <title>Phylogenomics and the dynamic genome evolution of the genus Streptococcus.</title>
        <authorList>
            <consortium name="The Broad Institute Genome Sequencing Platform"/>
            <person name="Richards V.P."/>
            <person name="Palmer S.R."/>
            <person name="Pavinski Bitar P.D."/>
            <person name="Qin X."/>
            <person name="Weinstock G.M."/>
            <person name="Highlander S.K."/>
            <person name="Town C.D."/>
            <person name="Burne R.A."/>
            <person name="Stanhope M.J."/>
        </authorList>
    </citation>
    <scope>NUCLEOTIDE SEQUENCE [LARGE SCALE GENOMIC DNA]</scope>
    <source>
        <strain evidence="2 3">707-05</strain>
    </source>
</reference>
<dbReference type="AlphaFoldDB" id="G5K3Z1"/>
<proteinExistence type="predicted"/>
<gene>
    <name evidence="2" type="ORF">STRIC_1515</name>
</gene>
<keyword evidence="1" id="KW-1133">Transmembrane helix</keyword>
<dbReference type="RefSeq" id="WP_008089570.1">
    <property type="nucleotide sequence ID" value="NZ_AEUX02000006.1"/>
</dbReference>
<dbReference type="Proteomes" id="UP000003330">
    <property type="component" value="Unassembled WGS sequence"/>
</dbReference>
<organism evidence="2 3">
    <name type="scientific">Streptococcus ictaluri 707-05</name>
    <dbReference type="NCBI Taxonomy" id="764299"/>
    <lineage>
        <taxon>Bacteria</taxon>
        <taxon>Bacillati</taxon>
        <taxon>Bacillota</taxon>
        <taxon>Bacilli</taxon>
        <taxon>Lactobacillales</taxon>
        <taxon>Streptococcaceae</taxon>
        <taxon>Streptococcus</taxon>
    </lineage>
</organism>
<accession>G5K3Z1</accession>
<dbReference type="Pfam" id="PF06612">
    <property type="entry name" value="DUF1146"/>
    <property type="match status" value="1"/>
</dbReference>
<name>G5K3Z1_9STRE</name>
<evidence type="ECO:0000313" key="2">
    <source>
        <dbReference type="EMBL" id="EHI69929.1"/>
    </source>
</evidence>
<dbReference type="NCBIfam" id="TIGR02327">
    <property type="entry name" value="int_mem_ywzB"/>
    <property type="match status" value="1"/>
</dbReference>